<name>A0A0M4MEA0_9ADEN</name>
<keyword evidence="1 10" id="KW-1048">Host nucleus</keyword>
<gene>
    <name evidence="13" type="primary">protease</name>
    <name evidence="10" type="synonym">L3</name>
</gene>
<dbReference type="KEGG" id="vg:37616591"/>
<evidence type="ECO:0000256" key="1">
    <source>
        <dbReference type="ARBA" id="ARBA00022562"/>
    </source>
</evidence>
<dbReference type="Proteomes" id="UP000232640">
    <property type="component" value="Segment"/>
</dbReference>
<dbReference type="EC" id="3.4.22.39" evidence="10"/>
<dbReference type="HAMAP" id="MF_04059">
    <property type="entry name" value="ADV_PRO"/>
    <property type="match status" value="1"/>
</dbReference>
<feature type="site" description="Cleavage; by autolysis" evidence="10">
    <location>
        <begin position="50"/>
        <end position="51"/>
    </location>
</feature>
<keyword evidence="3 10" id="KW-0378">Hydrolase</keyword>
<dbReference type="RefSeq" id="YP_009505696.1">
    <property type="nucleotide sequence ID" value="NC_038333.1"/>
</dbReference>
<reference evidence="13" key="1">
    <citation type="submission" date="2015-03" db="EMBL/GenBank/DDBJ databases">
        <title>Phylogenetic analysis of the first cetacean adenovirus genome suggests coevolution with the Cetartiodactyla.</title>
        <authorList>
            <person name="Standorf K."/>
            <person name="Cortes-Hinojosa G."/>
            <person name="Venn-Watson S."/>
            <person name="Rivera R."/>
            <person name="Archer L.L."/>
            <person name="Wellehan J.F.X. Jr."/>
        </authorList>
    </citation>
    <scope>NUCLEOTIDE SEQUENCE</scope>
    <source>
        <strain evidence="13">Tt11018</strain>
    </source>
</reference>
<comment type="subcellular location">
    <subcellularLocation>
        <location evidence="10">Virion</location>
    </subcellularLocation>
    <subcellularLocation>
        <location evidence="10">Host nucleus</location>
    </subcellularLocation>
    <text evidence="10">Present in about 10 copies per virion.</text>
</comment>
<comment type="activity regulation">
    <text evidence="10">Requires DNA and protease cofactor for maximal activation. Inside nascent virions, becomes partially activated by binding to the viral DNA, allowing it to cleave the cofactor that binds to the protease and fully activates it. Actin, like the viral protease cofactor, seems to act as a cofactor in the cleavage of cytokeratin 18 and of actin itself.</text>
</comment>
<keyword evidence="4 10" id="KW-0788">Thiol protease</keyword>
<comment type="function">
    <text evidence="10">Cleaves viral precursor proteins (pTP, pIIIa, pVI, pVII, pVIII, and pX) inside newly assembled particles giving rise to mature virions. Protease complexed to its cofactor slides along the viral DNA to specifically locate and cleave the viral precursors. Mature virions have a weakened organization compared to the unmature virions, thereby facilitating subsequent uncoating. Without maturation, the particle lacks infectivity and is unable to uncoat. Late in adenovirus infection, in the cytoplasm, may participate in the cytoskeleton destruction. Cleaves host cell cytoskeletal keratins K7 and K18.</text>
</comment>
<feature type="active site" evidence="10 12">
    <location>
        <position position="70"/>
    </location>
</feature>
<dbReference type="EMBL" id="KR024710">
    <property type="protein sequence ID" value="ALE15305.1"/>
    <property type="molecule type" value="Genomic_DNA"/>
</dbReference>
<keyword evidence="2 10" id="KW-0645">Protease</keyword>
<dbReference type="GO" id="GO:0006508">
    <property type="term" value="P:proteolysis"/>
    <property type="evidence" value="ECO:0007669"/>
    <property type="project" value="UniProtKB-KW"/>
</dbReference>
<evidence type="ECO:0000313" key="14">
    <source>
        <dbReference type="Proteomes" id="UP000232640"/>
    </source>
</evidence>
<evidence type="ECO:0000256" key="8">
    <source>
        <dbReference type="ARBA" id="ARBA00023125"/>
    </source>
</evidence>
<comment type="induction">
    <text evidence="10">Expressed in the late phase of the viral replicative cycle.</text>
</comment>
<evidence type="ECO:0000256" key="6">
    <source>
        <dbReference type="ARBA" id="ARBA00022844"/>
    </source>
</evidence>
<dbReference type="GO" id="GO:0004197">
    <property type="term" value="F:cysteine-type endopeptidase activity"/>
    <property type="evidence" value="ECO:0007669"/>
    <property type="project" value="UniProtKB-UniRule"/>
</dbReference>
<keyword evidence="6 10" id="KW-0946">Virion</keyword>
<dbReference type="Gene3D" id="3.40.395.10">
    <property type="entry name" value="Adenoviral Proteinase, Chain A"/>
    <property type="match status" value="1"/>
</dbReference>
<evidence type="ECO:0000313" key="13">
    <source>
        <dbReference type="EMBL" id="ALE15305.1"/>
    </source>
</evidence>
<dbReference type="SUPFAM" id="SSF54001">
    <property type="entry name" value="Cysteine proteinases"/>
    <property type="match status" value="1"/>
</dbReference>
<dbReference type="GO" id="GO:0042025">
    <property type="term" value="C:host cell nucleus"/>
    <property type="evidence" value="ECO:0007669"/>
    <property type="project" value="UniProtKB-SubCell"/>
</dbReference>
<protein>
    <recommendedName>
        <fullName evidence="10">Protease</fullName>
        <ecNumber evidence="10">3.4.22.39</ecNumber>
    </recommendedName>
    <alternativeName>
        <fullName evidence="10">Adenain</fullName>
    </alternativeName>
    <alternativeName>
        <fullName evidence="10">Adenovirus protease</fullName>
        <shortName evidence="10">AVP</shortName>
    </alternativeName>
    <alternativeName>
        <fullName evidence="10">Adenovirus proteinase</fullName>
    </alternativeName>
    <alternativeName>
        <fullName evidence="10">Endoprotease</fullName>
    </alternativeName>
</protein>
<dbReference type="GO" id="GO:0044423">
    <property type="term" value="C:virion component"/>
    <property type="evidence" value="ECO:0007669"/>
    <property type="project" value="UniProtKB-UniRule"/>
</dbReference>
<organism evidence="13 14">
    <name type="scientific">bottlenose dolphin adenovirus 2</name>
    <dbReference type="NCBI Taxonomy" id="2849592"/>
    <lineage>
        <taxon>Viruses</taxon>
        <taxon>Varidnaviria</taxon>
        <taxon>Bamfordvirae</taxon>
        <taxon>Preplasmiviricota</taxon>
        <taxon>Polisuviricotina</taxon>
        <taxon>Pharingeaviricetes</taxon>
        <taxon>Rowavirales</taxon>
        <taxon>Adenoviridae</taxon>
        <taxon>Mastadenovirus</taxon>
        <taxon>Mastadenovirus delphinidae</taxon>
        <taxon>Dolphin mastadenovirus A</taxon>
    </lineage>
</organism>
<keyword evidence="5 10" id="KW-0068">Autocatalytic cleavage</keyword>
<evidence type="ECO:0000256" key="11">
    <source>
        <dbReference type="PIRNR" id="PIRNR001218"/>
    </source>
</evidence>
<dbReference type="PRINTS" id="PR00703">
    <property type="entry name" value="ADVENDOPTASE"/>
</dbReference>
<dbReference type="InterPro" id="IPR038765">
    <property type="entry name" value="Papain-like_cys_pep_sf"/>
</dbReference>
<keyword evidence="14" id="KW-1185">Reference proteome</keyword>
<evidence type="ECO:0000256" key="2">
    <source>
        <dbReference type="ARBA" id="ARBA00022670"/>
    </source>
</evidence>
<evidence type="ECO:0000256" key="5">
    <source>
        <dbReference type="ARBA" id="ARBA00022813"/>
    </source>
</evidence>
<comment type="similarity">
    <text evidence="10 11">Belongs to the peptidase C5 family.</text>
</comment>
<evidence type="ECO:0000256" key="10">
    <source>
        <dbReference type="HAMAP-Rule" id="MF_04059"/>
    </source>
</evidence>
<dbReference type="Pfam" id="PF00770">
    <property type="entry name" value="Peptidase_C5"/>
    <property type="match status" value="1"/>
</dbReference>
<proteinExistence type="evidence at transcript level"/>
<dbReference type="GeneID" id="37616591"/>
<comment type="miscellaneous">
    <text evidence="10">All late proteins expressed from the major late promoter are produced by alternative splicing and alternative polyadenylation of the same gene giving rise to non-overlapping ORFs. A leader sequence is present in the N-terminus of all these mRNAs and is recognized by the viral shutoff protein to provide expression although conventional translation via ribosome scanning from the cap has been shut off in the host cell.</text>
</comment>
<dbReference type="InterPro" id="IPR000855">
    <property type="entry name" value="Peptidase_C5"/>
</dbReference>
<dbReference type="SMR" id="A0A0M4MEA0"/>
<feature type="disulfide bond" description="Interchain (with C-10 in cleaved protease cofactor pVI-C)" evidence="10">
    <location>
        <position position="103"/>
    </location>
</feature>
<comment type="subunit">
    <text evidence="10">Interacts with protease cofactor pVI-C; this interaction is necessary for protease activation.</text>
</comment>
<evidence type="ECO:0000256" key="7">
    <source>
        <dbReference type="ARBA" id="ARBA00022921"/>
    </source>
</evidence>
<keyword evidence="9 10" id="KW-1015">Disulfide bond</keyword>
<keyword evidence="7 10" id="KW-0426">Late protein</keyword>
<comment type="catalytic activity">
    <reaction evidence="10 11">
        <text>Cleaves proteins of the adenovirus and its host cell at two consensus sites: -Yaa-Xaa-Gly-Gly-|-Xaa- and -Yaa-Xaa-Gly-Xaa-|-Gly- (in which Yaa is Met, Ile or Leu, and Xaa is any amino acid).</text>
        <dbReference type="EC" id="3.4.22.39"/>
    </reaction>
</comment>
<feature type="active site" evidence="10 12">
    <location>
        <position position="121"/>
    </location>
</feature>
<keyword evidence="8 10" id="KW-0238">DNA-binding</keyword>
<accession>A0A0M4MEA0</accession>
<dbReference type="PIRSF" id="PIRSF001218">
    <property type="entry name" value="Protease_ADV"/>
    <property type="match status" value="1"/>
</dbReference>
<evidence type="ECO:0000256" key="4">
    <source>
        <dbReference type="ARBA" id="ARBA00022807"/>
    </source>
</evidence>
<evidence type="ECO:0000256" key="9">
    <source>
        <dbReference type="ARBA" id="ARBA00023157"/>
    </source>
</evidence>
<dbReference type="GO" id="GO:0003677">
    <property type="term" value="F:DNA binding"/>
    <property type="evidence" value="ECO:0007669"/>
    <property type="project" value="UniProtKB-UniRule"/>
</dbReference>
<evidence type="ECO:0000256" key="12">
    <source>
        <dbReference type="PIRSR" id="PIRSR001218-1"/>
    </source>
</evidence>
<evidence type="ECO:0000256" key="3">
    <source>
        <dbReference type="ARBA" id="ARBA00022801"/>
    </source>
</evidence>
<dbReference type="OrthoDB" id="9248at10239"/>
<feature type="active site" evidence="10 12">
    <location>
        <position position="53"/>
    </location>
</feature>
<sequence>MGSTEAELMHIVKDLGISNFLGTFDKRFPGFIHKFKPCCAIINTAARETGGAHWIALAWEPKSHSFYFFDPFGFADEKLKQYFDFEYNGLLKRSALESTNDRCITLIKSTESVQGPYSAACGLFCCMFLHAFVNWPSHPMEKNPTMDLLKGVPNSKLFLQESENIFYKNQQKLYKFLNKNSMYYRSHKCIIDEKTAFNKLQNN</sequence>